<dbReference type="Gene3D" id="1.10.3750.10">
    <property type="entry name" value="YhaI-like"/>
    <property type="match status" value="1"/>
</dbReference>
<proteinExistence type="predicted"/>
<dbReference type="Proteomes" id="UP000657931">
    <property type="component" value="Unassembled WGS sequence"/>
</dbReference>
<dbReference type="EMBL" id="JACSQT010000001">
    <property type="protein sequence ID" value="MBD7935534.1"/>
    <property type="molecule type" value="Genomic_DNA"/>
</dbReference>
<evidence type="ECO:0008006" key="3">
    <source>
        <dbReference type="Google" id="ProtNLM"/>
    </source>
</evidence>
<evidence type="ECO:0000313" key="2">
    <source>
        <dbReference type="Proteomes" id="UP000657931"/>
    </source>
</evidence>
<gene>
    <name evidence="1" type="ORF">H9655_00705</name>
</gene>
<evidence type="ECO:0000313" key="1">
    <source>
        <dbReference type="EMBL" id="MBD7935534.1"/>
    </source>
</evidence>
<comment type="caution">
    <text evidence="1">The sequence shown here is derived from an EMBL/GenBank/DDBJ whole genome shotgun (WGS) entry which is preliminary data.</text>
</comment>
<name>A0ABR8QJC7_9BACI</name>
<keyword evidence="2" id="KW-1185">Reference proteome</keyword>
<accession>A0ABR8QJC7</accession>
<sequence length="143" mass="17168">MNQQIEEELKLLKFQIKLLKMAVPNDDYPYFMYLLDHDITEKQSNLIKDILVILNIRNKTVFSEYKKGQPEIAEGLIEELNKFHINEQQLFSDEKPSYEEFEFYIKQFLPSHVNPIYLLQSLEKQSLFKNIAKYLLDNLTFKE</sequence>
<dbReference type="RefSeq" id="WP_191809930.1">
    <property type="nucleotide sequence ID" value="NZ_JACSQT010000001.1"/>
</dbReference>
<organism evidence="1 2">
    <name type="scientific">Cytobacillus stercorigallinarum</name>
    <dbReference type="NCBI Taxonomy" id="2762240"/>
    <lineage>
        <taxon>Bacteria</taxon>
        <taxon>Bacillati</taxon>
        <taxon>Bacillota</taxon>
        <taxon>Bacilli</taxon>
        <taxon>Bacillales</taxon>
        <taxon>Bacillaceae</taxon>
        <taxon>Cytobacillus</taxon>
    </lineage>
</organism>
<protein>
    <recommendedName>
        <fullName evidence="3">DUF1878 domain-containing protein</fullName>
    </recommendedName>
</protein>
<reference evidence="1 2" key="1">
    <citation type="submission" date="2020-08" db="EMBL/GenBank/DDBJ databases">
        <title>A Genomic Blueprint of the Chicken Gut Microbiome.</title>
        <authorList>
            <person name="Gilroy R."/>
            <person name="Ravi A."/>
            <person name="Getino M."/>
            <person name="Pursley I."/>
            <person name="Horton D.L."/>
            <person name="Alikhan N.-F."/>
            <person name="Baker D."/>
            <person name="Gharbi K."/>
            <person name="Hall N."/>
            <person name="Watson M."/>
            <person name="Adriaenssens E.M."/>
            <person name="Foster-Nyarko E."/>
            <person name="Jarju S."/>
            <person name="Secka A."/>
            <person name="Antonio M."/>
            <person name="Oren A."/>
            <person name="Chaudhuri R."/>
            <person name="La Ragione R.M."/>
            <person name="Hildebrand F."/>
            <person name="Pallen M.J."/>
        </authorList>
    </citation>
    <scope>NUCLEOTIDE SEQUENCE [LARGE SCALE GENOMIC DNA]</scope>
    <source>
        <strain evidence="1 2">Sa5YUA1</strain>
    </source>
</reference>
<dbReference type="InterPro" id="IPR035945">
    <property type="entry name" value="YhaI-like_sf"/>
</dbReference>